<dbReference type="RefSeq" id="WP_214159494.1">
    <property type="nucleotide sequence ID" value="NZ_JAHBAY010000014.1"/>
</dbReference>
<feature type="region of interest" description="Disordered" evidence="1">
    <location>
        <begin position="981"/>
        <end position="1036"/>
    </location>
</feature>
<dbReference type="Pfam" id="PF12696">
    <property type="entry name" value="TraG-D_C"/>
    <property type="match status" value="1"/>
</dbReference>
<comment type="caution">
    <text evidence="4">The sequence shown here is derived from an EMBL/GenBank/DDBJ whole genome shotgun (WGS) entry which is preliminary data.</text>
</comment>
<dbReference type="Gene3D" id="3.40.50.300">
    <property type="entry name" value="P-loop containing nucleotide triphosphate hydrolases"/>
    <property type="match status" value="2"/>
</dbReference>
<evidence type="ECO:0000256" key="2">
    <source>
        <dbReference type="SAM" id="Phobius"/>
    </source>
</evidence>
<feature type="region of interest" description="Disordered" evidence="1">
    <location>
        <begin position="443"/>
        <end position="469"/>
    </location>
</feature>
<dbReference type="InterPro" id="IPR051162">
    <property type="entry name" value="T4SS_component"/>
</dbReference>
<evidence type="ECO:0000313" key="5">
    <source>
        <dbReference type="Proteomes" id="UP001197247"/>
    </source>
</evidence>
<dbReference type="InterPro" id="IPR027417">
    <property type="entry name" value="P-loop_NTPase"/>
</dbReference>
<feature type="compositionally biased region" description="Low complexity" evidence="1">
    <location>
        <begin position="443"/>
        <end position="461"/>
    </location>
</feature>
<feature type="compositionally biased region" description="Basic residues" evidence="1">
    <location>
        <begin position="237"/>
        <end position="252"/>
    </location>
</feature>
<name>A0ABS5TPB6_9ACTN</name>
<keyword evidence="5" id="KW-1185">Reference proteome</keyword>
<reference evidence="4 5" key="1">
    <citation type="submission" date="2021-05" db="EMBL/GenBank/DDBJ databases">
        <title>Kineosporia and Streptomyces sp. nov. two new marine actinobacteria isolated from Coral.</title>
        <authorList>
            <person name="Buangrab K."/>
            <person name="Sutthacheep M."/>
            <person name="Yeemin T."/>
            <person name="Harunari E."/>
            <person name="Igarashi Y."/>
            <person name="Kanchanasin P."/>
            <person name="Tanasupawat S."/>
            <person name="Phongsopitanun W."/>
        </authorList>
    </citation>
    <scope>NUCLEOTIDE SEQUENCE [LARGE SCALE GENOMIC DNA]</scope>
    <source>
        <strain evidence="4 5">J2-2</strain>
    </source>
</reference>
<dbReference type="EMBL" id="JAHBAY010000014">
    <property type="protein sequence ID" value="MBT0772957.1"/>
    <property type="molecule type" value="Genomic_DNA"/>
</dbReference>
<dbReference type="InterPro" id="IPR032689">
    <property type="entry name" value="TraG-D_C"/>
</dbReference>
<keyword evidence="2" id="KW-0812">Transmembrane</keyword>
<dbReference type="Proteomes" id="UP001197247">
    <property type="component" value="Unassembled WGS sequence"/>
</dbReference>
<dbReference type="PANTHER" id="PTHR30121">
    <property type="entry name" value="UNCHARACTERIZED PROTEIN YJGR-RELATED"/>
    <property type="match status" value="1"/>
</dbReference>
<gene>
    <name evidence="4" type="ORF">KIH74_28700</name>
</gene>
<organism evidence="4 5">
    <name type="scientific">Kineosporia corallincola</name>
    <dbReference type="NCBI Taxonomy" id="2835133"/>
    <lineage>
        <taxon>Bacteria</taxon>
        <taxon>Bacillati</taxon>
        <taxon>Actinomycetota</taxon>
        <taxon>Actinomycetes</taxon>
        <taxon>Kineosporiales</taxon>
        <taxon>Kineosporiaceae</taxon>
        <taxon>Kineosporia</taxon>
    </lineage>
</organism>
<evidence type="ECO:0000259" key="3">
    <source>
        <dbReference type="Pfam" id="PF12696"/>
    </source>
</evidence>
<sequence>MISDGFGPTESFYRLDDPAGEFLIDPVAGLAGLAGRVGRWGAGVLADPLLMVLVVALLVLLAAEARHARRAWKDWRHRRMLDGAQEILVRPPVEVDPAGVQLWWAQAAALLRRGGWRRLLYGPPHIAVEYRWAGRELSIVLWIPATVPVSPFAAAVRAAWPGATTTIRDARPPLGLGTAPAGGGPVDHGPAGHGPIDPGSGDRRPADETTTGGPDDHGPAAATPPDGVPGAGGHDGLHRRGRRRAVSHRRATSRQSVSPPVPPPANRPTAGPSTSTGPHRTRAWSLLQRGFDRWMDAGGPTRDDDTDVTRNPALPPPGDGAYPHLPGGYVQAASGRHLGARLPGWYVFRVRTEHGVDPLRAMIEQGAGLNGAESACVQILVRRPGPRTVRRVRAGAVGLKTGRREHQLPGPAAVAAWVPQLLLLALRGLLGAVEVLIDVASGSRTGRGRAPAPGAARAAAGNPLRDQDTRPALEKVRTGPLWEVGIRVAVVRLGPQPPPPVRRPGQRRRDDPLQARMHLLAHALTSALAVHDGRNGLHRSTICSPVGVLAARRMDGSRPGAFIVAGPELASMAALPTDEAVPGLDRARARAVPAPVLIPSGGRQVKVLGRAVIGGRKVGIRIQDARQHLHVLGATGSGKSSLLCRQVLADVHAGRGVVLIDPKGDLALDVLDRLPAGALPRLTLIDPDQPHGSAGFNPLQVLPWADADLLVDNLCAIFTSTFTRHWGPRMDDVLRNCCLTLMRSPGARLTSVPQLLNNKDFRTPYVAGLTDPAGLGGFWQWFESTPPALRSQVTGPVLARLRAFLGRDFVRRTIGVRTSTFDMGQILDGGILIARLPKGQLGENTSQLMGSMLLGSAWQAAAARARRPEHARRDSAIYTDEAHNVLHMAGSVTDMLAEARGYRVSFVLAHQNLAQLPAEVEQALAANARNKLFFNCSPADAKTLAQHTEPQLAWRDLASLDDYQAAARLMVTNRETSAFTLTTIPMPPPDPQARRRARAHITATGPRHDADDLPTDNPTARTAGHRRPTPRKGPPP</sequence>
<evidence type="ECO:0000256" key="1">
    <source>
        <dbReference type="SAM" id="MobiDB-lite"/>
    </source>
</evidence>
<feature type="transmembrane region" description="Helical" evidence="2">
    <location>
        <begin position="40"/>
        <end position="63"/>
    </location>
</feature>
<feature type="region of interest" description="Disordered" evidence="1">
    <location>
        <begin position="293"/>
        <end position="323"/>
    </location>
</feature>
<keyword evidence="2" id="KW-1133">Transmembrane helix</keyword>
<feature type="transmembrane region" description="Helical" evidence="2">
    <location>
        <begin position="139"/>
        <end position="160"/>
    </location>
</feature>
<feature type="domain" description="TraD/TraG TraM recognition site" evidence="3">
    <location>
        <begin position="878"/>
        <end position="944"/>
    </location>
</feature>
<feature type="region of interest" description="Disordered" evidence="1">
    <location>
        <begin position="166"/>
        <end position="280"/>
    </location>
</feature>
<dbReference type="SUPFAM" id="SSF52540">
    <property type="entry name" value="P-loop containing nucleoside triphosphate hydrolases"/>
    <property type="match status" value="1"/>
</dbReference>
<dbReference type="PANTHER" id="PTHR30121:SF6">
    <property type="entry name" value="SLR6007 PROTEIN"/>
    <property type="match status" value="1"/>
</dbReference>
<protein>
    <submittedName>
        <fullName evidence="4">TraM recognition domain-containing protein</fullName>
    </submittedName>
</protein>
<dbReference type="CDD" id="cd01127">
    <property type="entry name" value="TrwB_TraG_TraD_VirD4"/>
    <property type="match status" value="1"/>
</dbReference>
<keyword evidence="2" id="KW-0472">Membrane</keyword>
<evidence type="ECO:0000313" key="4">
    <source>
        <dbReference type="EMBL" id="MBT0772957.1"/>
    </source>
</evidence>
<accession>A0ABS5TPB6</accession>
<proteinExistence type="predicted"/>